<name>A0ABT8XMN0_9HYPH</name>
<evidence type="ECO:0000313" key="1">
    <source>
        <dbReference type="EMBL" id="MDO6124974.1"/>
    </source>
</evidence>
<dbReference type="RefSeq" id="WP_244764105.1">
    <property type="nucleotide sequence ID" value="NZ_JALJCJ010000012.1"/>
</dbReference>
<comment type="caution">
    <text evidence="1">The sequence shown here is derived from an EMBL/GenBank/DDBJ whole genome shotgun (WGS) entry which is preliminary data.</text>
</comment>
<evidence type="ECO:0000313" key="2">
    <source>
        <dbReference type="Proteomes" id="UP001177080"/>
    </source>
</evidence>
<proteinExistence type="predicted"/>
<organism evidence="1 2">
    <name type="scientific">Shinella curvata</name>
    <dbReference type="NCBI Taxonomy" id="1817964"/>
    <lineage>
        <taxon>Bacteria</taxon>
        <taxon>Pseudomonadati</taxon>
        <taxon>Pseudomonadota</taxon>
        <taxon>Alphaproteobacteria</taxon>
        <taxon>Hyphomicrobiales</taxon>
        <taxon>Rhizobiaceae</taxon>
        <taxon>Shinella</taxon>
    </lineage>
</organism>
<sequence length="207" mass="23257">MPDGRSPSQSAKQNEALSFENARVGPQTALVFENRDGKIIDEWINGDDHQAYAEVALLCYWLDEKIVSTPKPVRVAQVYQDYEDQPGEKISDIVLVRPNLQQAEPVAAMISRAVALTSVKHVRIVADTANHVVFTRLGLLLANCPLHSIHLSARLIDHDRQPIPETFRGAVIHQLPRDPWMPEIVRRRAFGSGPKPDHTPSVNRQFH</sequence>
<gene>
    <name evidence="1" type="ORF">GB928_027705</name>
</gene>
<accession>A0ABT8XMN0</accession>
<keyword evidence="2" id="KW-1185">Reference proteome</keyword>
<reference evidence="1" key="1">
    <citation type="submission" date="2022-04" db="EMBL/GenBank/DDBJ databases">
        <title>Shinella lacus sp. nov., a novel member of the genus Shinella from water.</title>
        <authorList>
            <person name="Deng Y."/>
        </authorList>
    </citation>
    <scope>NUCLEOTIDE SEQUENCE</scope>
    <source>
        <strain evidence="1">JCM 31239</strain>
    </source>
</reference>
<dbReference type="EMBL" id="WHSC02000019">
    <property type="protein sequence ID" value="MDO6124974.1"/>
    <property type="molecule type" value="Genomic_DNA"/>
</dbReference>
<dbReference type="Proteomes" id="UP001177080">
    <property type="component" value="Unassembled WGS sequence"/>
</dbReference>
<protein>
    <submittedName>
        <fullName evidence="1">Uncharacterized protein</fullName>
    </submittedName>
</protein>